<dbReference type="AlphaFoldDB" id="A0A0A9BLE4"/>
<evidence type="ECO:0000313" key="1">
    <source>
        <dbReference type="EMBL" id="JAD62040.1"/>
    </source>
</evidence>
<protein>
    <submittedName>
        <fullName evidence="1">Uncharacterized protein</fullName>
    </submittedName>
</protein>
<proteinExistence type="predicted"/>
<reference evidence="1" key="2">
    <citation type="journal article" date="2015" name="Data Brief">
        <title>Shoot transcriptome of the giant reed, Arundo donax.</title>
        <authorList>
            <person name="Barrero R.A."/>
            <person name="Guerrero F.D."/>
            <person name="Moolhuijzen P."/>
            <person name="Goolsby J.A."/>
            <person name="Tidwell J."/>
            <person name="Bellgard S.E."/>
            <person name="Bellgard M.I."/>
        </authorList>
    </citation>
    <scope>NUCLEOTIDE SEQUENCE</scope>
    <source>
        <tissue evidence="1">Shoot tissue taken approximately 20 cm above the soil surface</tissue>
    </source>
</reference>
<dbReference type="EMBL" id="GBRH01235855">
    <property type="protein sequence ID" value="JAD62040.1"/>
    <property type="molecule type" value="Transcribed_RNA"/>
</dbReference>
<organism evidence="1">
    <name type="scientific">Arundo donax</name>
    <name type="common">Giant reed</name>
    <name type="synonym">Donax arundinaceus</name>
    <dbReference type="NCBI Taxonomy" id="35708"/>
    <lineage>
        <taxon>Eukaryota</taxon>
        <taxon>Viridiplantae</taxon>
        <taxon>Streptophyta</taxon>
        <taxon>Embryophyta</taxon>
        <taxon>Tracheophyta</taxon>
        <taxon>Spermatophyta</taxon>
        <taxon>Magnoliopsida</taxon>
        <taxon>Liliopsida</taxon>
        <taxon>Poales</taxon>
        <taxon>Poaceae</taxon>
        <taxon>PACMAD clade</taxon>
        <taxon>Arundinoideae</taxon>
        <taxon>Arundineae</taxon>
        <taxon>Arundo</taxon>
    </lineage>
</organism>
<reference evidence="1" key="1">
    <citation type="submission" date="2014-09" db="EMBL/GenBank/DDBJ databases">
        <authorList>
            <person name="Magalhaes I.L.F."/>
            <person name="Oliveira U."/>
            <person name="Santos F.R."/>
            <person name="Vidigal T.H.D.A."/>
            <person name="Brescovit A.D."/>
            <person name="Santos A.J."/>
        </authorList>
    </citation>
    <scope>NUCLEOTIDE SEQUENCE</scope>
    <source>
        <tissue evidence="1">Shoot tissue taken approximately 20 cm above the soil surface</tissue>
    </source>
</reference>
<name>A0A0A9BLE4_ARUDO</name>
<sequence>MPRADGYFMNKLCSLTLLLRTII</sequence>
<accession>A0A0A9BLE4</accession>